<keyword evidence="3" id="KW-1185">Reference proteome</keyword>
<evidence type="ECO:0000256" key="1">
    <source>
        <dbReference type="SAM" id="SignalP"/>
    </source>
</evidence>
<dbReference type="PROSITE" id="PS51257">
    <property type="entry name" value="PROKAR_LIPOPROTEIN"/>
    <property type="match status" value="1"/>
</dbReference>
<gene>
    <name evidence="2" type="ORF">Aam_046_017</name>
</gene>
<dbReference type="Proteomes" id="UP000032668">
    <property type="component" value="Unassembled WGS sequence"/>
</dbReference>
<organism evidence="2 3">
    <name type="scientific">Acidocella aminolytica 101 = DSM 11237</name>
    <dbReference type="NCBI Taxonomy" id="1120923"/>
    <lineage>
        <taxon>Bacteria</taxon>
        <taxon>Pseudomonadati</taxon>
        <taxon>Pseudomonadota</taxon>
        <taxon>Alphaproteobacteria</taxon>
        <taxon>Acetobacterales</taxon>
        <taxon>Acidocellaceae</taxon>
        <taxon>Acidocella</taxon>
    </lineage>
</organism>
<sequence>MRARQAMLVAMLGLSGCATTMGSGSFVSVPPSIKNQQVAANLTGLVAHALPPAQTIVMLQPAPGSAGKSFEDTLDAALRARGFGVSSHAGVNVRYAVSSFDQSVLLRVWTNNEVLTRAYQPDKAGKLVPVSPITVGRADE</sequence>
<name>A0A0D6PG72_9PROT</name>
<dbReference type="EMBL" id="BANC01000045">
    <property type="protein sequence ID" value="GAN80376.1"/>
    <property type="molecule type" value="Genomic_DNA"/>
</dbReference>
<dbReference type="RefSeq" id="WP_048878791.1">
    <property type="nucleotide sequence ID" value="NZ_BANC01000045.1"/>
</dbReference>
<comment type="caution">
    <text evidence="2">The sequence shown here is derived from an EMBL/GenBank/DDBJ whole genome shotgun (WGS) entry which is preliminary data.</text>
</comment>
<feature type="chain" id="PRO_5010332178" description="Conjugal transfer protein TrbH" evidence="1">
    <location>
        <begin position="21"/>
        <end position="140"/>
    </location>
</feature>
<evidence type="ECO:0000313" key="3">
    <source>
        <dbReference type="Proteomes" id="UP000032668"/>
    </source>
</evidence>
<dbReference type="STRING" id="1120923.SAMN02746095_03832"/>
<evidence type="ECO:0000313" key="2">
    <source>
        <dbReference type="EMBL" id="GAN80376.1"/>
    </source>
</evidence>
<dbReference type="AlphaFoldDB" id="A0A0D6PG72"/>
<proteinExistence type="predicted"/>
<feature type="signal peptide" evidence="1">
    <location>
        <begin position="1"/>
        <end position="20"/>
    </location>
</feature>
<protein>
    <recommendedName>
        <fullName evidence="4">Conjugal transfer protein TrbH</fullName>
    </recommendedName>
</protein>
<reference evidence="2 3" key="1">
    <citation type="submission" date="2012-11" db="EMBL/GenBank/DDBJ databases">
        <title>Whole genome sequence of Acidocella aminolytica 101 = DSM 11237.</title>
        <authorList>
            <person name="Azuma Y."/>
            <person name="Higashiura N."/>
            <person name="Hirakawa H."/>
            <person name="Matsushita K."/>
        </authorList>
    </citation>
    <scope>NUCLEOTIDE SEQUENCE [LARGE SCALE GENOMIC DNA]</scope>
    <source>
        <strain evidence="3">101 / DSM 11237</strain>
    </source>
</reference>
<accession>A0A0D6PG72</accession>
<keyword evidence="1" id="KW-0732">Signal</keyword>
<evidence type="ECO:0008006" key="4">
    <source>
        <dbReference type="Google" id="ProtNLM"/>
    </source>
</evidence>